<dbReference type="PANTHER" id="PTHR12829:SF8">
    <property type="entry name" value="CHROMOSOME UNDETERMINED SCAFFOLD_82, WHOLE GENOME SHOTGUN SEQUENCE"/>
    <property type="match status" value="1"/>
</dbReference>
<evidence type="ECO:0000313" key="4">
    <source>
        <dbReference type="Proteomes" id="UP000612055"/>
    </source>
</evidence>
<feature type="region of interest" description="Disordered" evidence="2">
    <location>
        <begin position="264"/>
        <end position="283"/>
    </location>
</feature>
<evidence type="ECO:0000256" key="2">
    <source>
        <dbReference type="SAM" id="MobiDB-lite"/>
    </source>
</evidence>
<proteinExistence type="inferred from homology"/>
<evidence type="ECO:0000256" key="1">
    <source>
        <dbReference type="PROSITE-ProRule" id="PRU00489"/>
    </source>
</evidence>
<dbReference type="Pfam" id="PF05063">
    <property type="entry name" value="MT-A70"/>
    <property type="match status" value="1"/>
</dbReference>
<protein>
    <submittedName>
        <fullName evidence="3">Uncharacterized protein</fullName>
    </submittedName>
</protein>
<dbReference type="PANTHER" id="PTHR12829">
    <property type="entry name" value="N6-ADENOSINE-METHYLTRANSFERASE"/>
    <property type="match status" value="1"/>
</dbReference>
<comment type="similarity">
    <text evidence="1">Belongs to the MT-A70-like family.</text>
</comment>
<feature type="compositionally biased region" description="Polar residues" evidence="2">
    <location>
        <begin position="89"/>
        <end position="98"/>
    </location>
</feature>
<sequence>MSDRRPKRRCVAAKSQVPSAIHYVGYVEDDETPEAIMKKFEELERIQKAAEARRQQQQAQPVGDNDAAPTASGPSPTAAEDGGAAPRPSTVTAQPNGQQDGGLDEEALLEVFRQTSIFNVRSALANNDVLHEGAGGAGGADGAGYGGDAGFFDDGGEGSDAEEELAYLKGFWSDEDFELPGGKAKEARRRRGGGKAAGPREPRQPRAPGTGHSRHVLHQVVTQYNRDTNALIRRRIRIGAAAAAGGGLVQLRVPNPPLPLSWGRTVRPYRPPKPRQPPMSLEAEPATLAEPAAAASTSRGYEVADLVSFPYDKVLGGKQYIAVLVNAGWQTDGALDAYDSGGEAAVMARLKSLPLPRLCPRGFIMVWAHKGLLHGVCRVMAAWGYAYIENLTWVHLNPANGIAKQHGRFFKRSHTTLLMFRKEGEGRDIELRHQRSPDVVFDCVRSLPGGAGWQVPGEVMTTVETMLPTAKGALLELWAPRGARRPGWDHVTEAL</sequence>
<name>A0A835XQ17_9CHLO</name>
<gene>
    <name evidence="3" type="ORF">HYH03_014472</name>
</gene>
<feature type="region of interest" description="Disordered" evidence="2">
    <location>
        <begin position="178"/>
        <end position="214"/>
    </location>
</feature>
<accession>A0A835XQ17</accession>
<reference evidence="3" key="1">
    <citation type="journal article" date="2020" name="bioRxiv">
        <title>Comparative genomics of Chlamydomonas.</title>
        <authorList>
            <person name="Craig R.J."/>
            <person name="Hasan A.R."/>
            <person name="Ness R.W."/>
            <person name="Keightley P.D."/>
        </authorList>
    </citation>
    <scope>NUCLEOTIDE SEQUENCE</scope>
    <source>
        <strain evidence="3">CCAP 11/70</strain>
    </source>
</reference>
<keyword evidence="4" id="KW-1185">Reference proteome</keyword>
<dbReference type="OrthoDB" id="426718at2759"/>
<dbReference type="PROSITE" id="PS51143">
    <property type="entry name" value="MT_A70"/>
    <property type="match status" value="1"/>
</dbReference>
<dbReference type="EMBL" id="JAEHOE010000105">
    <property type="protein sequence ID" value="KAG2486878.1"/>
    <property type="molecule type" value="Genomic_DNA"/>
</dbReference>
<dbReference type="AlphaFoldDB" id="A0A835XQ17"/>
<feature type="compositionally biased region" description="Low complexity" evidence="2">
    <location>
        <begin position="67"/>
        <end position="79"/>
    </location>
</feature>
<organism evidence="3 4">
    <name type="scientific">Edaphochlamys debaryana</name>
    <dbReference type="NCBI Taxonomy" id="47281"/>
    <lineage>
        <taxon>Eukaryota</taxon>
        <taxon>Viridiplantae</taxon>
        <taxon>Chlorophyta</taxon>
        <taxon>core chlorophytes</taxon>
        <taxon>Chlorophyceae</taxon>
        <taxon>CS clade</taxon>
        <taxon>Chlamydomonadales</taxon>
        <taxon>Chlamydomonadales incertae sedis</taxon>
        <taxon>Edaphochlamys</taxon>
    </lineage>
</organism>
<comment type="caution">
    <text evidence="3">The sequence shown here is derived from an EMBL/GenBank/DDBJ whole genome shotgun (WGS) entry which is preliminary data.</text>
</comment>
<dbReference type="GO" id="GO:0005634">
    <property type="term" value="C:nucleus"/>
    <property type="evidence" value="ECO:0007669"/>
    <property type="project" value="TreeGrafter"/>
</dbReference>
<dbReference type="Proteomes" id="UP000612055">
    <property type="component" value="Unassembled WGS sequence"/>
</dbReference>
<feature type="region of interest" description="Disordered" evidence="2">
    <location>
        <begin position="47"/>
        <end position="105"/>
    </location>
</feature>
<evidence type="ECO:0000313" key="3">
    <source>
        <dbReference type="EMBL" id="KAG2486878.1"/>
    </source>
</evidence>
<dbReference type="GO" id="GO:0008168">
    <property type="term" value="F:methyltransferase activity"/>
    <property type="evidence" value="ECO:0007669"/>
    <property type="project" value="TreeGrafter"/>
</dbReference>
<dbReference type="InterPro" id="IPR007757">
    <property type="entry name" value="MT-A70-like"/>
</dbReference>
<dbReference type="GO" id="GO:0036396">
    <property type="term" value="C:RNA N6-methyladenosine methyltransferase complex"/>
    <property type="evidence" value="ECO:0007669"/>
    <property type="project" value="TreeGrafter"/>
</dbReference>